<gene>
    <name evidence="1" type="ORF">BER1_3048</name>
</gene>
<dbReference type="InterPro" id="IPR006311">
    <property type="entry name" value="TAT_signal"/>
</dbReference>
<sequence length="337" mass="34997">MTMQDHHDVPSRARRLRRCAAASLAAAAAFTFAGAAHAAYPERAITVVVPFPAGGINDTIARPVLQRLAESLGQSVVIENRPGASGTIGSGLVARAKPDGYTLLLGAASTLAVVPQLNTNTGYDPLGDFVPVGGLASVASVLVTGKREAYGALPAVHEAARKQPGTLTYGSAGAGTSQHMQMAQYNLAQGLEMLHVPYRGGAPAMTDLIGGQIDLLMEPVATALPHIRGGKVVPLAISLPDRSPLLPDVPTFAQAGVPDYQVSTWFSLMAPAGMDAADVKLLSDKLVEVLADPGIVKALGERGVQTMPLPSADMKAYLVKEHTLWGKVIKDAGIPPQ</sequence>
<dbReference type="PROSITE" id="PS51318">
    <property type="entry name" value="TAT"/>
    <property type="match status" value="1"/>
</dbReference>
<dbReference type="PANTHER" id="PTHR42928">
    <property type="entry name" value="TRICARBOXYLATE-BINDING PROTEIN"/>
    <property type="match status" value="1"/>
</dbReference>
<dbReference type="EMBL" id="CAADIE010000038">
    <property type="protein sequence ID" value="VFR50650.1"/>
    <property type="molecule type" value="Genomic_DNA"/>
</dbReference>
<dbReference type="Pfam" id="PF03401">
    <property type="entry name" value="TctC"/>
    <property type="match status" value="1"/>
</dbReference>
<name>A0A484RMV1_9ZZZZ</name>
<dbReference type="CDD" id="cd07012">
    <property type="entry name" value="PBP2_Bug_TTT"/>
    <property type="match status" value="1"/>
</dbReference>
<dbReference type="InterPro" id="IPR042100">
    <property type="entry name" value="Bug_dom1"/>
</dbReference>
<dbReference type="Gene3D" id="3.40.190.10">
    <property type="entry name" value="Periplasmic binding protein-like II"/>
    <property type="match status" value="1"/>
</dbReference>
<dbReference type="PANTHER" id="PTHR42928:SF5">
    <property type="entry name" value="BLR1237 PROTEIN"/>
    <property type="match status" value="1"/>
</dbReference>
<dbReference type="SUPFAM" id="SSF53850">
    <property type="entry name" value="Periplasmic binding protein-like II"/>
    <property type="match status" value="1"/>
</dbReference>
<accession>A0A484RMV1</accession>
<dbReference type="Gene3D" id="3.40.190.150">
    <property type="entry name" value="Bordetella uptake gene, domain 1"/>
    <property type="match status" value="1"/>
</dbReference>
<dbReference type="PIRSF" id="PIRSF017082">
    <property type="entry name" value="YflP"/>
    <property type="match status" value="1"/>
</dbReference>
<reference evidence="1" key="1">
    <citation type="submission" date="2019-03" db="EMBL/GenBank/DDBJ databases">
        <authorList>
            <person name="Danneels B."/>
        </authorList>
    </citation>
    <scope>NUCLEOTIDE SEQUENCE</scope>
</reference>
<dbReference type="InterPro" id="IPR005064">
    <property type="entry name" value="BUG"/>
</dbReference>
<protein>
    <submittedName>
        <fullName evidence="1">Tricarboxylate transport protein TctC</fullName>
    </submittedName>
</protein>
<dbReference type="AlphaFoldDB" id="A0A484RMV1"/>
<proteinExistence type="predicted"/>
<evidence type="ECO:0000313" key="1">
    <source>
        <dbReference type="EMBL" id="VFR50650.1"/>
    </source>
</evidence>
<organism evidence="1">
    <name type="scientific">plant metagenome</name>
    <dbReference type="NCBI Taxonomy" id="1297885"/>
    <lineage>
        <taxon>unclassified sequences</taxon>
        <taxon>metagenomes</taxon>
        <taxon>organismal metagenomes</taxon>
    </lineage>
</organism>